<accession>A0ACC3YE94</accession>
<proteinExistence type="predicted"/>
<organism evidence="1 2">
    <name type="scientific">Colletotrichum truncatum</name>
    <name type="common">Anthracnose fungus</name>
    <name type="synonym">Colletotrichum capsici</name>
    <dbReference type="NCBI Taxonomy" id="5467"/>
    <lineage>
        <taxon>Eukaryota</taxon>
        <taxon>Fungi</taxon>
        <taxon>Dikarya</taxon>
        <taxon>Ascomycota</taxon>
        <taxon>Pezizomycotina</taxon>
        <taxon>Sordariomycetes</taxon>
        <taxon>Hypocreomycetidae</taxon>
        <taxon>Glomerellales</taxon>
        <taxon>Glomerellaceae</taxon>
        <taxon>Colletotrichum</taxon>
        <taxon>Colletotrichum truncatum species complex</taxon>
    </lineage>
</organism>
<reference evidence="1 2" key="1">
    <citation type="journal article" date="2020" name="Phytopathology">
        <title>Genome Sequence Resources of Colletotrichum truncatum, C. plurivorum, C. musicola, and C. sojae: Four Species Pathogenic to Soybean (Glycine max).</title>
        <authorList>
            <person name="Rogerio F."/>
            <person name="Boufleur T.R."/>
            <person name="Ciampi-Guillardi M."/>
            <person name="Sukno S.A."/>
            <person name="Thon M.R."/>
            <person name="Massola Junior N.S."/>
            <person name="Baroncelli R."/>
        </authorList>
    </citation>
    <scope>NUCLEOTIDE SEQUENCE [LARGE SCALE GENOMIC DNA]</scope>
    <source>
        <strain evidence="1 2">CMES1059</strain>
    </source>
</reference>
<evidence type="ECO:0000313" key="1">
    <source>
        <dbReference type="EMBL" id="KAL0930183.1"/>
    </source>
</evidence>
<protein>
    <submittedName>
        <fullName evidence="1">Uncharacterized protein</fullName>
    </submittedName>
</protein>
<comment type="caution">
    <text evidence="1">The sequence shown here is derived from an EMBL/GenBank/DDBJ whole genome shotgun (WGS) entry which is preliminary data.</text>
</comment>
<name>A0ACC3YE94_COLTU</name>
<dbReference type="EMBL" id="VUJX02000012">
    <property type="protein sequence ID" value="KAL0930183.1"/>
    <property type="molecule type" value="Genomic_DNA"/>
</dbReference>
<evidence type="ECO:0000313" key="2">
    <source>
        <dbReference type="Proteomes" id="UP000805649"/>
    </source>
</evidence>
<keyword evidence="2" id="KW-1185">Reference proteome</keyword>
<sequence length="358" mass="40193">MSPQPNAPTHPNDWTVGLDDYLKQNRVLYDEAIPLNTSTSCYLWRLEGMKDAEASANGYVEGQPVVMKCADSTPKSQAFQVSPDRLRFEVKALTCKAVKEACEQEPSVQVPRVLRTTTNGFIMNWLGQTDLWTAYRTGELLDVSKVGARLGRWLGCLHLAGIALGPDGWSFEHSELSMFYAPGGLADQTINAAMDKDEAEKVLAAMRIPAPIRTLTPWDFRPMNIVVHFTDDKNAAPGLAVVDWELCHYGDPCDDIRMWVAEVVILETKLEKHGLLSSFLSAYKHHMGAAIVDHDFVFRVALNVGIYILWLVPMDPAVWDCTEEDVESWKTKSLEFIRAGVNEDLAWIERSCLKYLLD</sequence>
<gene>
    <name evidence="1" type="ORF">CTRU02_215003</name>
</gene>
<dbReference type="Proteomes" id="UP000805649">
    <property type="component" value="Unassembled WGS sequence"/>
</dbReference>